<dbReference type="InterPro" id="IPR013766">
    <property type="entry name" value="Thioredoxin_domain"/>
</dbReference>
<feature type="domain" description="Thioredoxin" evidence="7">
    <location>
        <begin position="34"/>
        <end position="224"/>
    </location>
</feature>
<keyword evidence="4" id="KW-1015">Disulfide bond</keyword>
<dbReference type="PANTHER" id="PTHR13887">
    <property type="entry name" value="GLUTATHIONE S-TRANSFERASE KAPPA"/>
    <property type="match status" value="1"/>
</dbReference>
<keyword evidence="2" id="KW-0732">Signal</keyword>
<sequence>MTRSARIGITSGIIAGVIVLIVVIAVIIRLSTPSTATPSAADMTASPAAPLVRDDTHILGTPGTSGVTVVEFLDFECEACGAFYPYVEQLRKDYAGDVTFAFRYFPLPGHGNARNAANAVEAAARQDQLEPMYQRMFTTQAEWGERGTDSQAKRFRGYAKSFGLDMSQYDRDVASKSVRDRIQQDVTDGAALGVQSTPSFFVDGELVQLSTYDDLEQAITTALERQDG</sequence>
<gene>
    <name evidence="8" type="ORF">EDF64_105225</name>
</gene>
<dbReference type="OrthoDB" id="117402at2"/>
<dbReference type="Gene3D" id="3.40.30.10">
    <property type="entry name" value="Glutaredoxin"/>
    <property type="match status" value="1"/>
</dbReference>
<reference evidence="8 9" key="1">
    <citation type="submission" date="2019-03" db="EMBL/GenBank/DDBJ databases">
        <title>Genomic analyses of the natural microbiome of Caenorhabditis elegans.</title>
        <authorList>
            <person name="Samuel B."/>
        </authorList>
    </citation>
    <scope>NUCLEOTIDE SEQUENCE [LARGE SCALE GENOMIC DNA]</scope>
    <source>
        <strain evidence="8 9">JUb65</strain>
    </source>
</reference>
<accession>A0A4R6DIF0</accession>
<evidence type="ECO:0000256" key="6">
    <source>
        <dbReference type="SAM" id="Phobius"/>
    </source>
</evidence>
<evidence type="ECO:0000259" key="7">
    <source>
        <dbReference type="PROSITE" id="PS51352"/>
    </source>
</evidence>
<comment type="similarity">
    <text evidence="1">Belongs to the thioredoxin family. DsbA subfamily.</text>
</comment>
<keyword evidence="8" id="KW-0413">Isomerase</keyword>
<protein>
    <submittedName>
        <fullName evidence="8">Protein-disulfide isomerase</fullName>
    </submittedName>
</protein>
<dbReference type="GO" id="GO:0016853">
    <property type="term" value="F:isomerase activity"/>
    <property type="evidence" value="ECO:0007669"/>
    <property type="project" value="UniProtKB-KW"/>
</dbReference>
<evidence type="ECO:0000256" key="5">
    <source>
        <dbReference type="ARBA" id="ARBA00023284"/>
    </source>
</evidence>
<name>A0A4R6DIF0_9MICO</name>
<keyword evidence="5" id="KW-0676">Redox-active center</keyword>
<keyword evidence="6" id="KW-0812">Transmembrane</keyword>
<comment type="caution">
    <text evidence="8">The sequence shown here is derived from an EMBL/GenBank/DDBJ whole genome shotgun (WGS) entry which is preliminary data.</text>
</comment>
<evidence type="ECO:0000256" key="3">
    <source>
        <dbReference type="ARBA" id="ARBA00023002"/>
    </source>
</evidence>
<dbReference type="EMBL" id="SNVW01000005">
    <property type="protein sequence ID" value="TDN44390.1"/>
    <property type="molecule type" value="Genomic_DNA"/>
</dbReference>
<dbReference type="PANTHER" id="PTHR13887:SF14">
    <property type="entry name" value="DISULFIDE BOND FORMATION PROTEIN D"/>
    <property type="match status" value="1"/>
</dbReference>
<dbReference type="InterPro" id="IPR012336">
    <property type="entry name" value="Thioredoxin-like_fold"/>
</dbReference>
<feature type="transmembrane region" description="Helical" evidence="6">
    <location>
        <begin position="7"/>
        <end position="28"/>
    </location>
</feature>
<dbReference type="RefSeq" id="WP_133519789.1">
    <property type="nucleotide sequence ID" value="NZ_SNVW01000005.1"/>
</dbReference>
<evidence type="ECO:0000313" key="8">
    <source>
        <dbReference type="EMBL" id="TDN44390.1"/>
    </source>
</evidence>
<dbReference type="SUPFAM" id="SSF52833">
    <property type="entry name" value="Thioredoxin-like"/>
    <property type="match status" value="1"/>
</dbReference>
<evidence type="ECO:0000256" key="4">
    <source>
        <dbReference type="ARBA" id="ARBA00023157"/>
    </source>
</evidence>
<keyword evidence="6" id="KW-1133">Transmembrane helix</keyword>
<keyword evidence="3" id="KW-0560">Oxidoreductase</keyword>
<evidence type="ECO:0000256" key="2">
    <source>
        <dbReference type="ARBA" id="ARBA00022729"/>
    </source>
</evidence>
<organism evidence="8 9">
    <name type="scientific">Curtobacterium flaccumfaciens</name>
    <dbReference type="NCBI Taxonomy" id="2035"/>
    <lineage>
        <taxon>Bacteria</taxon>
        <taxon>Bacillati</taxon>
        <taxon>Actinomycetota</taxon>
        <taxon>Actinomycetes</taxon>
        <taxon>Micrococcales</taxon>
        <taxon>Microbacteriaceae</taxon>
        <taxon>Curtobacterium</taxon>
    </lineage>
</organism>
<dbReference type="PROSITE" id="PS51352">
    <property type="entry name" value="THIOREDOXIN_2"/>
    <property type="match status" value="1"/>
</dbReference>
<dbReference type="InterPro" id="IPR036249">
    <property type="entry name" value="Thioredoxin-like_sf"/>
</dbReference>
<evidence type="ECO:0000256" key="1">
    <source>
        <dbReference type="ARBA" id="ARBA00005791"/>
    </source>
</evidence>
<proteinExistence type="inferred from homology"/>
<evidence type="ECO:0000313" key="9">
    <source>
        <dbReference type="Proteomes" id="UP000295764"/>
    </source>
</evidence>
<dbReference type="Proteomes" id="UP000295764">
    <property type="component" value="Unassembled WGS sequence"/>
</dbReference>
<dbReference type="AlphaFoldDB" id="A0A4R6DIF0"/>
<dbReference type="Pfam" id="PF13462">
    <property type="entry name" value="Thioredoxin_4"/>
    <property type="match status" value="1"/>
</dbReference>
<dbReference type="GO" id="GO:0016491">
    <property type="term" value="F:oxidoreductase activity"/>
    <property type="evidence" value="ECO:0007669"/>
    <property type="project" value="UniProtKB-KW"/>
</dbReference>
<keyword evidence="6" id="KW-0472">Membrane</keyword>